<feature type="signal peptide" evidence="2">
    <location>
        <begin position="1"/>
        <end position="27"/>
    </location>
</feature>
<dbReference type="PANTHER" id="PTHR30163">
    <property type="entry name" value="MEMBRANE-BOUND LYTIC MUREIN TRANSGLYCOSYLASE B"/>
    <property type="match status" value="1"/>
</dbReference>
<dbReference type="Proteomes" id="UP000199040">
    <property type="component" value="Unassembled WGS sequence"/>
</dbReference>
<dbReference type="NCBIfam" id="TIGR02283">
    <property type="entry name" value="MltB_2"/>
    <property type="match status" value="1"/>
</dbReference>
<evidence type="ECO:0000259" key="3">
    <source>
        <dbReference type="Pfam" id="PF01471"/>
    </source>
</evidence>
<feature type="domain" description="Transglycosylase SLT" evidence="4">
    <location>
        <begin position="60"/>
        <end position="350"/>
    </location>
</feature>
<dbReference type="InterPro" id="IPR036366">
    <property type="entry name" value="PGBDSf"/>
</dbReference>
<dbReference type="Gene3D" id="1.10.530.10">
    <property type="match status" value="1"/>
</dbReference>
<dbReference type="Pfam" id="PF01471">
    <property type="entry name" value="PG_binding_1"/>
    <property type="match status" value="1"/>
</dbReference>
<name>A0A1I3DVD2_9GAMM</name>
<dbReference type="PROSITE" id="PS51257">
    <property type="entry name" value="PROKAR_LIPOPROTEIN"/>
    <property type="match status" value="1"/>
</dbReference>
<dbReference type="InterPro" id="IPR043426">
    <property type="entry name" value="MltB-like"/>
</dbReference>
<keyword evidence="2" id="KW-0732">Signal</keyword>
<reference evidence="5 6" key="1">
    <citation type="submission" date="2016-10" db="EMBL/GenBank/DDBJ databases">
        <authorList>
            <person name="de Groot N.N."/>
        </authorList>
    </citation>
    <scope>NUCLEOTIDE SEQUENCE [LARGE SCALE GENOMIC DNA]</scope>
    <source>
        <strain evidence="5 6">CGMCC 1.6848</strain>
    </source>
</reference>
<protein>
    <submittedName>
        <fullName evidence="5">Lytic murein transglycosylase</fullName>
    </submittedName>
</protein>
<dbReference type="SUPFAM" id="SSF53955">
    <property type="entry name" value="Lysozyme-like"/>
    <property type="match status" value="1"/>
</dbReference>
<dbReference type="Gene3D" id="1.10.8.350">
    <property type="entry name" value="Bacterial muramidase"/>
    <property type="match status" value="1"/>
</dbReference>
<dbReference type="GO" id="GO:0009253">
    <property type="term" value="P:peptidoglycan catabolic process"/>
    <property type="evidence" value="ECO:0007669"/>
    <property type="project" value="TreeGrafter"/>
</dbReference>
<dbReference type="InterPro" id="IPR031304">
    <property type="entry name" value="SLT_2"/>
</dbReference>
<feature type="domain" description="Peptidoglycan binding-like" evidence="3">
    <location>
        <begin position="371"/>
        <end position="426"/>
    </location>
</feature>
<evidence type="ECO:0000313" key="5">
    <source>
        <dbReference type="EMBL" id="SFH90690.1"/>
    </source>
</evidence>
<dbReference type="FunFam" id="1.10.8.350:FF:000001">
    <property type="entry name" value="Lytic murein transglycosylase B"/>
    <property type="match status" value="1"/>
</dbReference>
<keyword evidence="6" id="KW-1185">Reference proteome</keyword>
<dbReference type="PANTHER" id="PTHR30163:SF8">
    <property type="entry name" value="LYTIC MUREIN TRANSGLYCOSYLASE"/>
    <property type="match status" value="1"/>
</dbReference>
<dbReference type="InterPro" id="IPR002477">
    <property type="entry name" value="Peptidoglycan-bd-like"/>
</dbReference>
<dbReference type="InterPro" id="IPR036365">
    <property type="entry name" value="PGBD-like_sf"/>
</dbReference>
<evidence type="ECO:0000256" key="1">
    <source>
        <dbReference type="SAM" id="MobiDB-lite"/>
    </source>
</evidence>
<dbReference type="STRING" id="442341.SAMN04487959_11242"/>
<proteinExistence type="predicted"/>
<feature type="chain" id="PRO_5011560910" evidence="2">
    <location>
        <begin position="28"/>
        <end position="430"/>
    </location>
</feature>
<evidence type="ECO:0000256" key="2">
    <source>
        <dbReference type="SAM" id="SignalP"/>
    </source>
</evidence>
<accession>A0A1I3DVD2</accession>
<dbReference type="SUPFAM" id="SSF47090">
    <property type="entry name" value="PGBD-like"/>
    <property type="match status" value="1"/>
</dbReference>
<dbReference type="InterPro" id="IPR011970">
    <property type="entry name" value="MltB_2"/>
</dbReference>
<dbReference type="GO" id="GO:0008933">
    <property type="term" value="F:peptidoglycan lytic transglycosylase activity"/>
    <property type="evidence" value="ECO:0007669"/>
    <property type="project" value="TreeGrafter"/>
</dbReference>
<evidence type="ECO:0000313" key="6">
    <source>
        <dbReference type="Proteomes" id="UP000199040"/>
    </source>
</evidence>
<gene>
    <name evidence="5" type="ORF">SAMN04487959_11242</name>
</gene>
<evidence type="ECO:0000259" key="4">
    <source>
        <dbReference type="Pfam" id="PF13406"/>
    </source>
</evidence>
<dbReference type="RefSeq" id="WP_092848101.1">
    <property type="nucleotide sequence ID" value="NZ_FOPY01000012.1"/>
</dbReference>
<organism evidence="5 6">
    <name type="scientific">Modicisalibacter xianhensis</name>
    <dbReference type="NCBI Taxonomy" id="442341"/>
    <lineage>
        <taxon>Bacteria</taxon>
        <taxon>Pseudomonadati</taxon>
        <taxon>Pseudomonadota</taxon>
        <taxon>Gammaproteobacteria</taxon>
        <taxon>Oceanospirillales</taxon>
        <taxon>Halomonadaceae</taxon>
        <taxon>Modicisalibacter</taxon>
    </lineage>
</organism>
<sequence>MRRHACLVSSLLAATLLASGCQSVAVATDGTSTQSVTSPSRSASDNSRQAPPPSEARQDFATWIREFRRTASQQGIDDATLVAAFAPVRYQPRIIELDRSQPEFTRQVWDYLDTAVSPARVTQGQARLAEHRRVIAAASERYGVPAEVLVAIWGIESNYGSNFGSFSTIDALATLGYDGRRPDFARSELMSALRILQRGDIDRDHMRGSWAGAMGHTQFLPSSFEAYARDADGDGRRDIWGSIADVMASTANYLAQAGWQPGEPWGREVRLPQGFDYSQTELDTRRTSQAWAKMGVQPVRGDTLPDLASASVIAPAGAQGPAFLVGDNFRTIMRYNASTSYALAVALLSERLAGEPGLAADWPRHEQALSHAQIRQLQQALNAKGFEVGKPDGLVGPNTRRGLRAYQRSLGMVPDGFATLSLLQRLTGEE</sequence>
<feature type="region of interest" description="Disordered" evidence="1">
    <location>
        <begin position="28"/>
        <end position="57"/>
    </location>
</feature>
<feature type="compositionally biased region" description="Polar residues" evidence="1">
    <location>
        <begin position="29"/>
        <end position="49"/>
    </location>
</feature>
<dbReference type="InterPro" id="IPR023346">
    <property type="entry name" value="Lysozyme-like_dom_sf"/>
</dbReference>
<dbReference type="CDD" id="cd13399">
    <property type="entry name" value="Slt35-like"/>
    <property type="match status" value="1"/>
</dbReference>
<dbReference type="EMBL" id="FOPY01000012">
    <property type="protein sequence ID" value="SFH90690.1"/>
    <property type="molecule type" value="Genomic_DNA"/>
</dbReference>
<dbReference type="Pfam" id="PF13406">
    <property type="entry name" value="SLT_2"/>
    <property type="match status" value="1"/>
</dbReference>
<dbReference type="Gene3D" id="1.10.101.10">
    <property type="entry name" value="PGBD-like superfamily/PGBD"/>
    <property type="match status" value="1"/>
</dbReference>
<dbReference type="AlphaFoldDB" id="A0A1I3DVD2"/>